<accession>T0LDL7</accession>
<dbReference type="Proteomes" id="UP000053780">
    <property type="component" value="Unassembled WGS sequence"/>
</dbReference>
<dbReference type="AlphaFoldDB" id="T0LDL7"/>
<evidence type="ECO:0000313" key="2">
    <source>
        <dbReference type="Proteomes" id="UP000053780"/>
    </source>
</evidence>
<protein>
    <recommendedName>
        <fullName evidence="3">Pol polyprotein</fullName>
    </recommendedName>
</protein>
<evidence type="ECO:0008006" key="3">
    <source>
        <dbReference type="Google" id="ProtNLM"/>
    </source>
</evidence>
<gene>
    <name evidence="1" type="ORF">NAPIS_ORF00054</name>
</gene>
<evidence type="ECO:0000313" key="1">
    <source>
        <dbReference type="EMBL" id="EQB62369.1"/>
    </source>
</evidence>
<reference evidence="1 2" key="1">
    <citation type="journal article" date="2013" name="BMC Genomics">
        <title>Genome sequencing and comparative genomics of honey bee microsporidia, Nosema apis reveal novel insights into host-parasite interactions.</title>
        <authorList>
            <person name="Chen Yp."/>
            <person name="Pettis J.S."/>
            <person name="Zhao Y."/>
            <person name="Liu X."/>
            <person name="Tallon L.J."/>
            <person name="Sadzewicz L.D."/>
            <person name="Li R."/>
            <person name="Zheng H."/>
            <person name="Huang S."/>
            <person name="Zhang X."/>
            <person name="Hamilton M.C."/>
            <person name="Pernal S.F."/>
            <person name="Melathopoulos A.P."/>
            <person name="Yan X."/>
            <person name="Evans J.D."/>
        </authorList>
    </citation>
    <scope>NUCLEOTIDE SEQUENCE [LARGE SCALE GENOMIC DNA]</scope>
    <source>
        <strain evidence="1 2">BRL 01</strain>
    </source>
</reference>
<dbReference type="EMBL" id="KE646857">
    <property type="protein sequence ID" value="EQB62369.1"/>
    <property type="molecule type" value="Genomic_DNA"/>
</dbReference>
<proteinExistence type="predicted"/>
<keyword evidence="2" id="KW-1185">Reference proteome</keyword>
<name>T0LDL7_9MICR</name>
<dbReference type="HOGENOM" id="CLU_1971161_0_0_1"/>
<organism evidence="1 2">
    <name type="scientific">Vairimorpha apis BRL 01</name>
    <dbReference type="NCBI Taxonomy" id="1037528"/>
    <lineage>
        <taxon>Eukaryota</taxon>
        <taxon>Fungi</taxon>
        <taxon>Fungi incertae sedis</taxon>
        <taxon>Microsporidia</taxon>
        <taxon>Nosematidae</taxon>
        <taxon>Vairimorpha</taxon>
    </lineage>
</organism>
<dbReference type="VEuPathDB" id="MicrosporidiaDB:NAPIS_ORF00054"/>
<sequence>MIKKEMYNHSEGYKLIEDNCKINDERKSFDKSKNMRLNSGKWCSLHKNTSHDTKDCFYKKSIKNKTRFSNKGSDEYRYRQLKIITEPTINLNAITLTGKINNQTSGFILDPGASRNFISKEKYKNQN</sequence>